<name>A0ABD6XJH4_9LACO</name>
<reference evidence="1 2" key="1">
    <citation type="journal article" date="2018" name="Genome Announc.">
        <title>Fifty-Six Draft Genome Sequences of 10 Lactobacillus Species from 22 Commercial Dietary Supplements.</title>
        <authorList>
            <person name="Gangiredla J."/>
            <person name="Barnaba T.J."/>
            <person name="Mammel M.K."/>
            <person name="Lacher D.W."/>
            <person name="Elkins C.A."/>
            <person name="Lampel K.A."/>
            <person name="Whitehouse C.A."/>
            <person name="Tartera C."/>
        </authorList>
    </citation>
    <scope>NUCLEOTIDE SEQUENCE [LARGE SCALE GENOMIC DNA]</scope>
    <source>
        <strain evidence="1 2">DS11_12</strain>
    </source>
</reference>
<evidence type="ECO:0000313" key="2">
    <source>
        <dbReference type="Proteomes" id="UP000244552"/>
    </source>
</evidence>
<dbReference type="EMBL" id="QAGV01000001">
    <property type="protein sequence ID" value="PTR99041.1"/>
    <property type="molecule type" value="Genomic_DNA"/>
</dbReference>
<dbReference type="Proteomes" id="UP000244552">
    <property type="component" value="Unassembled WGS sequence"/>
</dbReference>
<proteinExistence type="predicted"/>
<sequence length="213" mass="24786">MLFDLLNDTSKHQLDNLEEFDKFIFYHYTTFDDNKIEELIHLRSLIDLINDKNSQLGKFLIENDVTVDISNLTVKFRNEPPILLKSGADPVCINNLYQRLTTDYTISGFLIDDFWDYSSISEYPEIIYTLNDVINKSFITDIDLCEKWKSRNFSTYQIKCIAPVASSNSPQLKKNIVNAINNYTSLNKNYNDFLVTDIDPKSIEILDIKKITI</sequence>
<dbReference type="AlphaFoldDB" id="A0ABD6XJH4"/>
<organism evidence="1 2">
    <name type="scientific">Ligilactobacillus salivarius</name>
    <dbReference type="NCBI Taxonomy" id="1624"/>
    <lineage>
        <taxon>Bacteria</taxon>
        <taxon>Bacillati</taxon>
        <taxon>Bacillota</taxon>
        <taxon>Bacilli</taxon>
        <taxon>Lactobacillales</taxon>
        <taxon>Lactobacillaceae</taxon>
        <taxon>Ligilactobacillus</taxon>
    </lineage>
</organism>
<comment type="caution">
    <text evidence="1">The sequence shown here is derived from an EMBL/GenBank/DDBJ whole genome shotgun (WGS) entry which is preliminary data.</text>
</comment>
<dbReference type="RefSeq" id="WP_003699728.1">
    <property type="nucleotide sequence ID" value="NZ_CBCRTQ010000002.1"/>
</dbReference>
<gene>
    <name evidence="1" type="ORF">DBP89_02605</name>
</gene>
<evidence type="ECO:0000313" key="1">
    <source>
        <dbReference type="EMBL" id="PTR99041.1"/>
    </source>
</evidence>
<protein>
    <submittedName>
        <fullName evidence="1">Uncharacterized protein</fullName>
    </submittedName>
</protein>
<accession>A0ABD6XJH4</accession>